<organism evidence="2 3">
    <name type="scientific">Pseudonocardia zijingensis</name>
    <dbReference type="NCBI Taxonomy" id="153376"/>
    <lineage>
        <taxon>Bacteria</taxon>
        <taxon>Bacillati</taxon>
        <taxon>Actinomycetota</taxon>
        <taxon>Actinomycetes</taxon>
        <taxon>Pseudonocardiales</taxon>
        <taxon>Pseudonocardiaceae</taxon>
        <taxon>Pseudonocardia</taxon>
    </lineage>
</organism>
<dbReference type="Pfam" id="PF12680">
    <property type="entry name" value="SnoaL_2"/>
    <property type="match status" value="1"/>
</dbReference>
<evidence type="ECO:0000313" key="2">
    <source>
        <dbReference type="EMBL" id="GAA0896796.1"/>
    </source>
</evidence>
<dbReference type="RefSeq" id="WP_343944613.1">
    <property type="nucleotide sequence ID" value="NZ_BAAAHP010000177.1"/>
</dbReference>
<proteinExistence type="predicted"/>
<dbReference type="Proteomes" id="UP001499967">
    <property type="component" value="Unassembled WGS sequence"/>
</dbReference>
<protein>
    <recommendedName>
        <fullName evidence="1">SnoaL-like domain-containing protein</fullName>
    </recommendedName>
</protein>
<gene>
    <name evidence="2" type="ORF">GCM10009559_56080</name>
</gene>
<evidence type="ECO:0000259" key="1">
    <source>
        <dbReference type="Pfam" id="PF12680"/>
    </source>
</evidence>
<dbReference type="InterPro" id="IPR032710">
    <property type="entry name" value="NTF2-like_dom_sf"/>
</dbReference>
<dbReference type="Gene3D" id="3.10.450.50">
    <property type="match status" value="1"/>
</dbReference>
<sequence length="147" mass="16954">MTLSHDLDLPVGKSENGEVRRAFVDKLFDDFTNGRIDECVAAFTEDLRMEVPWQAPGMTRKCRSREELHALLTWTYTNFVPFAISASQSWELDPDGLVVLYATDAVRERTGRPYQNEYVGLFFFEDGKISRWVEYHNPMITIVALGR</sequence>
<comment type="caution">
    <text evidence="2">The sequence shown here is derived from an EMBL/GenBank/DDBJ whole genome shotgun (WGS) entry which is preliminary data.</text>
</comment>
<dbReference type="EMBL" id="BAAAHP010000177">
    <property type="protein sequence ID" value="GAA0896796.1"/>
    <property type="molecule type" value="Genomic_DNA"/>
</dbReference>
<accession>A0ABP3YMR0</accession>
<dbReference type="InterPro" id="IPR037401">
    <property type="entry name" value="SnoaL-like"/>
</dbReference>
<reference evidence="3" key="1">
    <citation type="journal article" date="2019" name="Int. J. Syst. Evol. Microbiol.">
        <title>The Global Catalogue of Microorganisms (GCM) 10K type strain sequencing project: providing services to taxonomists for standard genome sequencing and annotation.</title>
        <authorList>
            <consortium name="The Broad Institute Genomics Platform"/>
            <consortium name="The Broad Institute Genome Sequencing Center for Infectious Disease"/>
            <person name="Wu L."/>
            <person name="Ma J."/>
        </authorList>
    </citation>
    <scope>NUCLEOTIDE SEQUENCE [LARGE SCALE GENOMIC DNA]</scope>
    <source>
        <strain evidence="3">JCM 11117</strain>
    </source>
</reference>
<name>A0ABP3YMR0_9PSEU</name>
<dbReference type="SUPFAM" id="SSF54427">
    <property type="entry name" value="NTF2-like"/>
    <property type="match status" value="1"/>
</dbReference>
<feature type="domain" description="SnoaL-like" evidence="1">
    <location>
        <begin position="24"/>
        <end position="132"/>
    </location>
</feature>
<evidence type="ECO:0000313" key="3">
    <source>
        <dbReference type="Proteomes" id="UP001499967"/>
    </source>
</evidence>
<keyword evidence="3" id="KW-1185">Reference proteome</keyword>